<keyword evidence="3" id="KW-1185">Reference proteome</keyword>
<dbReference type="eggNOG" id="COG3210">
    <property type="taxonomic scope" value="Bacteria"/>
</dbReference>
<dbReference type="AlphaFoldDB" id="A6F2P8"/>
<sequence length="443" mass="48889">MWNHRPEYQFSRYSLEIDEINRVQVDPDTGDETSDDIFDTDTPVIGSSGNLVHNTVATRQLEVGKAFDGQLNSLKWFDWTSQPVMTFDDGSVEKTVTVGQDGYTEMTLQSTGAMGAGGSQLMTQRIAVHTDKVRQYASLVSREAFATLAGQYADTLDNSAPPINVAGLDPNYQPVSLPFISKAYAADGESSFLWSLVNWFIPIEDFGIVLDQLGYLVSDPEKFDGMEFTIALVNTVTIFPPAKPLKLFTTPLRALFRSMDKVNPKFAKHFAGYLGKVVQKAKKGDFDTLWNTLPFLVLAAELYSDPDAREGLEFLFSTVDSADDVLAWVNYLGLPANGWEGEGDPPTVPAFGDDPQVSQNLPLGWLVPQAQAAPVASAARITKEVLGDVLLQRGINQRCRWCHDEASRYSGHSQPDQGCQEHPLFHSGRGGDDGIPRIRKLMR</sequence>
<proteinExistence type="predicted"/>
<dbReference type="eggNOG" id="COG4948">
    <property type="taxonomic scope" value="Bacteria"/>
</dbReference>
<evidence type="ECO:0000256" key="1">
    <source>
        <dbReference type="SAM" id="MobiDB-lite"/>
    </source>
</evidence>
<protein>
    <submittedName>
        <fullName evidence="2">Tryptophan synthase, alpha chain</fullName>
    </submittedName>
</protein>
<organism evidence="2 3">
    <name type="scientific">Marinobacter algicola DG893</name>
    <dbReference type="NCBI Taxonomy" id="443152"/>
    <lineage>
        <taxon>Bacteria</taxon>
        <taxon>Pseudomonadati</taxon>
        <taxon>Pseudomonadota</taxon>
        <taxon>Gammaproteobacteria</taxon>
        <taxon>Pseudomonadales</taxon>
        <taxon>Marinobacteraceae</taxon>
        <taxon>Marinobacter</taxon>
    </lineage>
</organism>
<dbReference type="STRING" id="443152.MDG893_16167"/>
<gene>
    <name evidence="2" type="ORF">MDG893_16167</name>
</gene>
<dbReference type="OrthoDB" id="6740080at2"/>
<dbReference type="RefSeq" id="WP_007154537.1">
    <property type="nucleotide sequence ID" value="NZ_ABCP01000025.1"/>
</dbReference>
<evidence type="ECO:0000313" key="3">
    <source>
        <dbReference type="Proteomes" id="UP000005856"/>
    </source>
</evidence>
<reference evidence="2 3" key="1">
    <citation type="submission" date="2007-06" db="EMBL/GenBank/DDBJ databases">
        <authorList>
            <person name="Green D."/>
            <person name="Ferriera S."/>
            <person name="Johnson J."/>
            <person name="Kravitz S."/>
            <person name="Beeson K."/>
            <person name="Sutton G."/>
            <person name="Rogers Y.-H."/>
            <person name="Friedman R."/>
            <person name="Frazier M."/>
            <person name="Venter J.C."/>
        </authorList>
    </citation>
    <scope>NUCLEOTIDE SEQUENCE [LARGE SCALE GENOMIC DNA]</scope>
    <source>
        <strain evidence="2 3">DG893</strain>
    </source>
</reference>
<accession>A6F2P8</accession>
<dbReference type="EMBL" id="ABCP01000025">
    <property type="protein sequence ID" value="EDM46993.1"/>
    <property type="molecule type" value="Genomic_DNA"/>
</dbReference>
<comment type="caution">
    <text evidence="2">The sequence shown here is derived from an EMBL/GenBank/DDBJ whole genome shotgun (WGS) entry which is preliminary data.</text>
</comment>
<feature type="region of interest" description="Disordered" evidence="1">
    <location>
        <begin position="410"/>
        <end position="435"/>
    </location>
</feature>
<dbReference type="Proteomes" id="UP000005856">
    <property type="component" value="Unassembled WGS sequence"/>
</dbReference>
<evidence type="ECO:0000313" key="2">
    <source>
        <dbReference type="EMBL" id="EDM46993.1"/>
    </source>
</evidence>
<name>A6F2P8_9GAMM</name>